<dbReference type="AlphaFoldDB" id="A0A0G3EM04"/>
<evidence type="ECO:0008006" key="4">
    <source>
        <dbReference type="Google" id="ProtNLM"/>
    </source>
</evidence>
<dbReference type="Proteomes" id="UP000036700">
    <property type="component" value="Chromosome"/>
</dbReference>
<feature type="transmembrane region" description="Helical" evidence="1">
    <location>
        <begin position="6"/>
        <end position="23"/>
    </location>
</feature>
<proteinExistence type="predicted"/>
<sequence>MNLAWLYFVAFGTTCLALMWLAFHPAWQEWRTPTDRTPLAVFPNYTSDIDHFAEKFRGVALSNIAGEILAAHETFEHVPEDLNEMNWALARRPLIAYDSIKTAGPVRCKPPLFVQGGIEASSGDSFTALFAQGSIRLGPDSEVLEWAYADDVIYLGEGSCALRRISSATAVELDKRCCFERISAPVVRFGVAPDGVPGTRRPAPVEASFDDLPNVIRRGDSVHMVRGNCELPDGKIYRGSLIVTGRLLIGAWVEIDGDIKGRKDITVGAHARILGSLISEKQIQVRHEAFVEGPVISETIVYLGVRAKLGTSASPTTISAGNIFAEAGAIAHGTVWARDLGVVWSI</sequence>
<reference evidence="3" key="1">
    <citation type="submission" date="2015-06" db="EMBL/GenBank/DDBJ databases">
        <authorList>
            <person name="Lim Y.L."/>
            <person name="Ee R."/>
            <person name="Yong D."/>
            <person name="How K.Y."/>
            <person name="Yin W.F."/>
            <person name="Chan K.G."/>
        </authorList>
    </citation>
    <scope>NUCLEOTIDE SEQUENCE [LARGE SCALE GENOMIC DNA]</scope>
    <source>
        <strain evidence="3">DSM 25325</strain>
    </source>
</reference>
<evidence type="ECO:0000256" key="1">
    <source>
        <dbReference type="SAM" id="Phobius"/>
    </source>
</evidence>
<evidence type="ECO:0000313" key="2">
    <source>
        <dbReference type="EMBL" id="AKJ67980.1"/>
    </source>
</evidence>
<keyword evidence="1" id="KW-0472">Membrane</keyword>
<dbReference type="RefSeq" id="WP_047213800.1">
    <property type="nucleotide sequence ID" value="NZ_CP011568.3"/>
</dbReference>
<dbReference type="KEGG" id="ptx:ABW99_06870"/>
<dbReference type="PATRIC" id="fig|445709.3.peg.1470"/>
<dbReference type="EMBL" id="CP011568">
    <property type="protein sequence ID" value="AKJ67980.1"/>
    <property type="molecule type" value="Genomic_DNA"/>
</dbReference>
<gene>
    <name evidence="2" type="ORF">ABW99_06870</name>
</gene>
<organism evidence="2 3">
    <name type="scientific">Pandoraea thiooxydans</name>
    <dbReference type="NCBI Taxonomy" id="445709"/>
    <lineage>
        <taxon>Bacteria</taxon>
        <taxon>Pseudomonadati</taxon>
        <taxon>Pseudomonadota</taxon>
        <taxon>Betaproteobacteria</taxon>
        <taxon>Burkholderiales</taxon>
        <taxon>Burkholderiaceae</taxon>
        <taxon>Pandoraea</taxon>
    </lineage>
</organism>
<keyword evidence="1" id="KW-1133">Transmembrane helix</keyword>
<keyword evidence="1" id="KW-0812">Transmembrane</keyword>
<name>A0A0G3EM04_9BURK</name>
<dbReference type="STRING" id="445709.ABW99_06870"/>
<evidence type="ECO:0000313" key="3">
    <source>
        <dbReference type="Proteomes" id="UP000036700"/>
    </source>
</evidence>
<accession>A0A0G3EM04</accession>
<keyword evidence="3" id="KW-1185">Reference proteome</keyword>
<protein>
    <recommendedName>
        <fullName evidence="4">Polymer-forming cytoskeletal protein</fullName>
    </recommendedName>
</protein>
<dbReference type="OrthoDB" id="8768982at2"/>